<proteinExistence type="predicted"/>
<keyword evidence="2" id="KW-1185">Reference proteome</keyword>
<protein>
    <submittedName>
        <fullName evidence="1">Uncharacterized protein</fullName>
    </submittedName>
</protein>
<organism evidence="1 2">
    <name type="scientific">Grus japonensis</name>
    <name type="common">Japanese crane</name>
    <name type="synonym">Red-crowned crane</name>
    <dbReference type="NCBI Taxonomy" id="30415"/>
    <lineage>
        <taxon>Eukaryota</taxon>
        <taxon>Metazoa</taxon>
        <taxon>Chordata</taxon>
        <taxon>Craniata</taxon>
        <taxon>Vertebrata</taxon>
        <taxon>Euteleostomi</taxon>
        <taxon>Archelosauria</taxon>
        <taxon>Archosauria</taxon>
        <taxon>Dinosauria</taxon>
        <taxon>Saurischia</taxon>
        <taxon>Theropoda</taxon>
        <taxon>Coelurosauria</taxon>
        <taxon>Aves</taxon>
        <taxon>Neognathae</taxon>
        <taxon>Neoaves</taxon>
        <taxon>Gruiformes</taxon>
        <taxon>Gruidae</taxon>
        <taxon>Grus</taxon>
    </lineage>
</organism>
<evidence type="ECO:0000313" key="1">
    <source>
        <dbReference type="EMBL" id="GAB0186077.1"/>
    </source>
</evidence>
<dbReference type="EMBL" id="BAAFJT010000003">
    <property type="protein sequence ID" value="GAB0186077.1"/>
    <property type="molecule type" value="Genomic_DNA"/>
</dbReference>
<dbReference type="Proteomes" id="UP001623348">
    <property type="component" value="Unassembled WGS sequence"/>
</dbReference>
<gene>
    <name evidence="1" type="ORF">GRJ2_001073000</name>
</gene>
<reference evidence="1 2" key="1">
    <citation type="submission" date="2024-06" db="EMBL/GenBank/DDBJ databases">
        <title>The draft genome of Grus japonensis, version 3.</title>
        <authorList>
            <person name="Nabeshima K."/>
            <person name="Suzuki S."/>
            <person name="Onuma M."/>
        </authorList>
    </citation>
    <scope>NUCLEOTIDE SEQUENCE [LARGE SCALE GENOMIC DNA]</scope>
    <source>
        <strain evidence="1 2">451A</strain>
    </source>
</reference>
<sequence>MDPTGQQGIAQLVSTTKIRLQDLGSLFDDQELLGGDGIPVTKRGKNVFANMLANLMRRNFKLEVREERDDDL</sequence>
<name>A0ABC9WLY4_GRUJA</name>
<accession>A0ABC9WLY4</accession>
<evidence type="ECO:0000313" key="2">
    <source>
        <dbReference type="Proteomes" id="UP001623348"/>
    </source>
</evidence>
<comment type="caution">
    <text evidence="1">The sequence shown here is derived from an EMBL/GenBank/DDBJ whole genome shotgun (WGS) entry which is preliminary data.</text>
</comment>
<dbReference type="AlphaFoldDB" id="A0ABC9WLY4"/>